<dbReference type="CDD" id="cd00761">
    <property type="entry name" value="Glyco_tranf_GTA_type"/>
    <property type="match status" value="1"/>
</dbReference>
<dbReference type="InterPro" id="IPR029044">
    <property type="entry name" value="Nucleotide-diphossugar_trans"/>
</dbReference>
<dbReference type="InterPro" id="IPR001173">
    <property type="entry name" value="Glyco_trans_2-like"/>
</dbReference>
<evidence type="ECO:0000259" key="1">
    <source>
        <dbReference type="Pfam" id="PF00535"/>
    </source>
</evidence>
<comment type="caution">
    <text evidence="2">The sequence shown here is derived from an EMBL/GenBank/DDBJ whole genome shotgun (WGS) entry which is preliminary data.</text>
</comment>
<dbReference type="SUPFAM" id="SSF53448">
    <property type="entry name" value="Nucleotide-diphospho-sugar transferases"/>
    <property type="match status" value="1"/>
</dbReference>
<dbReference type="eggNOG" id="COG0463">
    <property type="taxonomic scope" value="Bacteria"/>
</dbReference>
<dbReference type="EMBL" id="JGYN01000021">
    <property type="protein sequence ID" value="KFI49654.1"/>
    <property type="molecule type" value="Genomic_DNA"/>
</dbReference>
<dbReference type="AlphaFoldDB" id="A0A086ZT04"/>
<evidence type="ECO:0000313" key="3">
    <source>
        <dbReference type="Proteomes" id="UP000029108"/>
    </source>
</evidence>
<dbReference type="GO" id="GO:0050510">
    <property type="term" value="F:N-acetylgalactosaminyl-proteoglycan 3-beta-glucuronosyltransferase activity"/>
    <property type="evidence" value="ECO:0007669"/>
    <property type="project" value="UniProtKB-EC"/>
</dbReference>
<dbReference type="PANTHER" id="PTHR22916">
    <property type="entry name" value="GLYCOSYLTRANSFERASE"/>
    <property type="match status" value="1"/>
</dbReference>
<dbReference type="EC" id="2.4.1.226" evidence="2"/>
<keyword evidence="2" id="KW-0328">Glycosyltransferase</keyword>
<sequence length="332" mass="37197">MPETNMTQQHETAPLFSVVAPVYGVEQYLDTCVASILGQSFDDFELILVDDGSPDDCPAKCDRWAAKDTRVRVIHQTNKGLSGARNTGLDAARGEFVLFVDSDDAIENDLLELCAHAIHMDSTVDVVYFGYTVPGRARKYALPANLTDHANHRRDVLWNIVRGVIPSHAWQFVAQRSLYQGITFPVGRVAEDVAVTYRVISRANKVYALPDCLYRYQVRSDSIIGRSQEKQLSYYKDEVTSFREMRAAFHDDRELLIAADINMLDHLFAHYIYANDRAVARSVAALISDESKSLRNDGVPLTYRCKMVLLDAGVLGAYSAIRNIVKSIIKGK</sequence>
<keyword evidence="3" id="KW-1185">Reference proteome</keyword>
<name>A0A086ZT04_9BIFI</name>
<protein>
    <submittedName>
        <fullName evidence="2">Glycosyl transferase CpsJ</fullName>
        <ecNumber evidence="2">2.4.1.175</ecNumber>
        <ecNumber evidence="2">2.4.1.226</ecNumber>
    </submittedName>
</protein>
<feature type="domain" description="Glycosyltransferase 2-like" evidence="1">
    <location>
        <begin position="17"/>
        <end position="145"/>
    </location>
</feature>
<dbReference type="Gene3D" id="3.90.550.10">
    <property type="entry name" value="Spore Coat Polysaccharide Biosynthesis Protein SpsA, Chain A"/>
    <property type="match status" value="1"/>
</dbReference>
<gene>
    <name evidence="2" type="ORF">BBIA_1187</name>
</gene>
<dbReference type="GO" id="GO:0047238">
    <property type="term" value="F:glucuronosyl-N-acetylgalactosaminyl-proteoglycan 4-beta-N-acetylgalactosaminyltransferase activity"/>
    <property type="evidence" value="ECO:0007669"/>
    <property type="project" value="UniProtKB-EC"/>
</dbReference>
<accession>A0A086ZT04</accession>
<organism evidence="2 3">
    <name type="scientific">Bifidobacterium biavatii DSM 23969</name>
    <dbReference type="NCBI Taxonomy" id="1437608"/>
    <lineage>
        <taxon>Bacteria</taxon>
        <taxon>Bacillati</taxon>
        <taxon>Actinomycetota</taxon>
        <taxon>Actinomycetes</taxon>
        <taxon>Bifidobacteriales</taxon>
        <taxon>Bifidobacteriaceae</taxon>
        <taxon>Bifidobacterium</taxon>
    </lineage>
</organism>
<reference evidence="2 3" key="1">
    <citation type="submission" date="2014-03" db="EMBL/GenBank/DDBJ databases">
        <title>Genomics of Bifidobacteria.</title>
        <authorList>
            <person name="Ventura M."/>
            <person name="Milani C."/>
            <person name="Lugli G.A."/>
        </authorList>
    </citation>
    <scope>NUCLEOTIDE SEQUENCE [LARGE SCALE GENOMIC DNA]</scope>
    <source>
        <strain evidence="2 3">DSM 23969</strain>
    </source>
</reference>
<dbReference type="PANTHER" id="PTHR22916:SF3">
    <property type="entry name" value="UDP-GLCNAC:BETAGAL BETA-1,3-N-ACETYLGLUCOSAMINYLTRANSFERASE-LIKE PROTEIN 1"/>
    <property type="match status" value="1"/>
</dbReference>
<keyword evidence="2" id="KW-0808">Transferase</keyword>
<dbReference type="Pfam" id="PF00535">
    <property type="entry name" value="Glycos_transf_2"/>
    <property type="match status" value="1"/>
</dbReference>
<dbReference type="STRING" id="1437608.GCA_000771645_00800"/>
<dbReference type="Proteomes" id="UP000029108">
    <property type="component" value="Unassembled WGS sequence"/>
</dbReference>
<dbReference type="EC" id="2.4.1.175" evidence="2"/>
<evidence type="ECO:0000313" key="2">
    <source>
        <dbReference type="EMBL" id="KFI49654.1"/>
    </source>
</evidence>
<proteinExistence type="predicted"/>